<comment type="similarity">
    <text evidence="5 7 9">Belongs to the PTH family.</text>
</comment>
<feature type="active site" description="Proton acceptor" evidence="7">
    <location>
        <position position="20"/>
    </location>
</feature>
<comment type="catalytic activity">
    <reaction evidence="7 8">
        <text>an N-acyl-L-alpha-aminoacyl-tRNA + H2O = an N-acyl-L-amino acid + a tRNA + H(+)</text>
        <dbReference type="Rhea" id="RHEA:54448"/>
        <dbReference type="Rhea" id="RHEA-COMP:10123"/>
        <dbReference type="Rhea" id="RHEA-COMP:13883"/>
        <dbReference type="ChEBI" id="CHEBI:15377"/>
        <dbReference type="ChEBI" id="CHEBI:15378"/>
        <dbReference type="ChEBI" id="CHEBI:59874"/>
        <dbReference type="ChEBI" id="CHEBI:78442"/>
        <dbReference type="ChEBI" id="CHEBI:138191"/>
        <dbReference type="EC" id="3.1.1.29"/>
    </reaction>
</comment>
<comment type="subunit">
    <text evidence="7">Monomer.</text>
</comment>
<dbReference type="EC" id="3.1.1.29" evidence="1 7"/>
<dbReference type="PATRIC" id="fig|243161.6.peg.199"/>
<dbReference type="PANTHER" id="PTHR17224">
    <property type="entry name" value="PEPTIDYL-TRNA HYDROLASE"/>
    <property type="match status" value="1"/>
</dbReference>
<keyword evidence="2 7" id="KW-0820">tRNA-binding</keyword>
<evidence type="ECO:0000256" key="9">
    <source>
        <dbReference type="RuleBase" id="RU004320"/>
    </source>
</evidence>
<dbReference type="KEGG" id="cmm:NC80_00925"/>
<organism evidence="10 11">
    <name type="scientific">Chlamydia muridarum</name>
    <dbReference type="NCBI Taxonomy" id="83560"/>
    <lineage>
        <taxon>Bacteria</taxon>
        <taxon>Pseudomonadati</taxon>
        <taxon>Chlamydiota</taxon>
        <taxon>Chlamydiia</taxon>
        <taxon>Chlamydiales</taxon>
        <taxon>Chlamydiaceae</taxon>
        <taxon>Chlamydia/Chlamydophila group</taxon>
        <taxon>Chlamydia</taxon>
    </lineage>
</organism>
<dbReference type="NCBIfam" id="TIGR00447">
    <property type="entry name" value="pth"/>
    <property type="match status" value="1"/>
</dbReference>
<feature type="site" description="Discriminates between blocked and unblocked aminoacyl-tRNA" evidence="7">
    <location>
        <position position="10"/>
    </location>
</feature>
<evidence type="ECO:0000256" key="1">
    <source>
        <dbReference type="ARBA" id="ARBA00013260"/>
    </source>
</evidence>
<comment type="function">
    <text evidence="7">Hydrolyzes ribosome-free peptidyl-tRNAs (with 1 or more amino acids incorporated), which drop off the ribosome during protein synthesis, or as a result of ribosome stalling.</text>
</comment>
<evidence type="ECO:0000313" key="11">
    <source>
        <dbReference type="Proteomes" id="UP000260363"/>
    </source>
</evidence>
<evidence type="ECO:0000256" key="6">
    <source>
        <dbReference type="ARBA" id="ARBA00050038"/>
    </source>
</evidence>
<dbReference type="KEGG" id="cmg:NC81_00940"/>
<dbReference type="GO" id="GO:0005737">
    <property type="term" value="C:cytoplasm"/>
    <property type="evidence" value="ECO:0007669"/>
    <property type="project" value="UniProtKB-SubCell"/>
</dbReference>
<dbReference type="KEGG" id="cmx:DNC_00940"/>
<feature type="binding site" evidence="7">
    <location>
        <position position="114"/>
    </location>
    <ligand>
        <name>tRNA</name>
        <dbReference type="ChEBI" id="CHEBI:17843"/>
    </ligand>
</feature>
<dbReference type="GO" id="GO:0000049">
    <property type="term" value="F:tRNA binding"/>
    <property type="evidence" value="ECO:0007669"/>
    <property type="project" value="UniProtKB-UniRule"/>
</dbReference>
<comment type="function">
    <text evidence="7">Catalyzes the release of premature peptidyl moieties from peptidyl-tRNA molecules trapped in stalled 50S ribosomal subunits, and thus maintains levels of free tRNAs and 50S ribosomes.</text>
</comment>
<evidence type="ECO:0000256" key="7">
    <source>
        <dbReference type="HAMAP-Rule" id="MF_00083"/>
    </source>
</evidence>
<dbReference type="STRING" id="83560.NC80_00925"/>
<name>A0A069ZWD5_CHLMR</name>
<dbReference type="OMA" id="PNTYMNL"/>
<dbReference type="PANTHER" id="PTHR17224:SF1">
    <property type="entry name" value="PEPTIDYL-TRNA HYDROLASE"/>
    <property type="match status" value="1"/>
</dbReference>
<dbReference type="HAMAP" id="MF_00083">
    <property type="entry name" value="Pept_tRNA_hydro_bact"/>
    <property type="match status" value="1"/>
</dbReference>
<proteinExistence type="inferred from homology"/>
<dbReference type="InterPro" id="IPR001328">
    <property type="entry name" value="Pept_tRNA_hydro"/>
</dbReference>
<dbReference type="CDD" id="cd00462">
    <property type="entry name" value="PTH"/>
    <property type="match status" value="1"/>
</dbReference>
<dbReference type="SMR" id="A0A069ZWD5"/>
<dbReference type="InterPro" id="IPR036416">
    <property type="entry name" value="Pept_tRNA_hydro_sf"/>
</dbReference>
<dbReference type="EMBL" id="CP007217">
    <property type="protein sequence ID" value="AJR10275.1"/>
    <property type="molecule type" value="Genomic_DNA"/>
</dbReference>
<dbReference type="Gene3D" id="3.40.50.1470">
    <property type="entry name" value="Peptidyl-tRNA hydrolase"/>
    <property type="match status" value="1"/>
</dbReference>
<keyword evidence="7" id="KW-0963">Cytoplasm</keyword>
<evidence type="ECO:0000256" key="2">
    <source>
        <dbReference type="ARBA" id="ARBA00022555"/>
    </source>
</evidence>
<feature type="binding site" evidence="7">
    <location>
        <position position="66"/>
    </location>
    <ligand>
        <name>tRNA</name>
        <dbReference type="ChEBI" id="CHEBI:17843"/>
    </ligand>
</feature>
<feature type="binding site" evidence="7">
    <location>
        <position position="68"/>
    </location>
    <ligand>
        <name>tRNA</name>
        <dbReference type="ChEBI" id="CHEBI:17843"/>
    </ligand>
</feature>
<keyword evidence="4 7" id="KW-0694">RNA-binding</keyword>
<protein>
    <recommendedName>
        <fullName evidence="6 7">Peptidyl-tRNA hydrolase</fullName>
        <shortName evidence="7">Pth</shortName>
        <ecNumber evidence="1 7">3.1.1.29</ecNumber>
    </recommendedName>
</protein>
<dbReference type="GO" id="GO:0006515">
    <property type="term" value="P:protein quality control for misfolded or incompletely synthesized proteins"/>
    <property type="evidence" value="ECO:0007669"/>
    <property type="project" value="UniProtKB-UniRule"/>
</dbReference>
<dbReference type="GeneID" id="1246309"/>
<keyword evidence="3 7" id="KW-0378">Hydrolase</keyword>
<dbReference type="SUPFAM" id="SSF53178">
    <property type="entry name" value="Peptidyl-tRNA hydrolase-like"/>
    <property type="match status" value="1"/>
</dbReference>
<gene>
    <name evidence="7" type="primary">pth</name>
    <name evidence="10" type="ORF">BD36_00995</name>
</gene>
<evidence type="ECO:0000256" key="3">
    <source>
        <dbReference type="ARBA" id="ARBA00022801"/>
    </source>
</evidence>
<dbReference type="AlphaFoldDB" id="A0A069ZWD5"/>
<feature type="site" description="Stabilizes the basic form of H active site to accept a proton" evidence="7">
    <location>
        <position position="93"/>
    </location>
</feature>
<dbReference type="RefSeq" id="WP_010229742.1">
    <property type="nucleotide sequence ID" value="NZ_CP007217.1"/>
</dbReference>
<evidence type="ECO:0000256" key="4">
    <source>
        <dbReference type="ARBA" id="ARBA00022884"/>
    </source>
</evidence>
<dbReference type="GO" id="GO:0004045">
    <property type="term" value="F:peptidyl-tRNA hydrolase activity"/>
    <property type="evidence" value="ECO:0007669"/>
    <property type="project" value="UniProtKB-UniRule"/>
</dbReference>
<feature type="binding site" evidence="7">
    <location>
        <position position="15"/>
    </location>
    <ligand>
        <name>tRNA</name>
        <dbReference type="ChEBI" id="CHEBI:17843"/>
    </ligand>
</feature>
<evidence type="ECO:0000313" key="10">
    <source>
        <dbReference type="EMBL" id="AJR10275.1"/>
    </source>
</evidence>
<dbReference type="Pfam" id="PF01195">
    <property type="entry name" value="Pept_tRNA_hydro"/>
    <property type="match status" value="1"/>
</dbReference>
<dbReference type="PROSITE" id="PS01196">
    <property type="entry name" value="PEPT_TRNA_HYDROL_2"/>
    <property type="match status" value="1"/>
</dbReference>
<dbReference type="Proteomes" id="UP000260363">
    <property type="component" value="Chromosome"/>
</dbReference>
<sequence>MVKLVVGIGNPGRQYVWTRHNIGFLFLDMLASRFSGAFREAPRLFSSFMKVETSCGVIVLIKPSTYVNLTGKAVLAAKRFFGVSVEGILIVADDINREFGSIRFRQDCGAGGHNGLKNTTQVLQSNHYWQLRLGVGRPSNPESEGVADYVLSNFSFNERKSLNGFFEKGIEEISPWLGF</sequence>
<reference evidence="10 11" key="1">
    <citation type="submission" date="2014-02" db="EMBL/GenBank/DDBJ databases">
        <authorList>
            <person name="Chen C."/>
            <person name="Conrad T.A."/>
            <person name="Zhou Z."/>
            <person name="Lai Z."/>
            <person name="Zhong G."/>
        </authorList>
    </citation>
    <scope>NUCLEOTIDE SEQUENCE [LARGE SCALE GENOMIC DNA]</scope>
    <source>
        <strain evidence="10 11">Nigg3-28</strain>
    </source>
</reference>
<evidence type="ECO:0000256" key="8">
    <source>
        <dbReference type="RuleBase" id="RU000673"/>
    </source>
</evidence>
<comment type="subcellular location">
    <subcellularLocation>
        <location evidence="7">Cytoplasm</location>
    </subcellularLocation>
</comment>
<dbReference type="GO" id="GO:0072344">
    <property type="term" value="P:rescue of stalled ribosome"/>
    <property type="evidence" value="ECO:0007669"/>
    <property type="project" value="UniProtKB-UniRule"/>
</dbReference>
<dbReference type="InterPro" id="IPR018171">
    <property type="entry name" value="Pept_tRNA_hydro_CS"/>
</dbReference>
<accession>A0A069ZWD5</accession>
<evidence type="ECO:0000256" key="5">
    <source>
        <dbReference type="ARBA" id="ARBA00038063"/>
    </source>
</evidence>
<dbReference type="PROSITE" id="PS01195">
    <property type="entry name" value="PEPT_TRNA_HYDROL_1"/>
    <property type="match status" value="1"/>
</dbReference>